<keyword evidence="2" id="KW-1185">Reference proteome</keyword>
<sequence length="374" mass="41266">MGSTIFLIHAARAMEMEGHKCTMPLSNQVRLVAGPSLIGCFINWFLFGALIVQVYDYYCHFHRSDRRLLKMLVYGVFLVELVSTCLITTSTWYFIVTEWGEEFAFEKCSPTSAPTVVSNSTVSVVVQGFFAWRIQCLRQNRSGRFISFIVFFTAIFSLVCASTLVYLSHTLNHDMLKLARLMPFAVVWLAGTMVCDVVIAVTMVITLLQARTTTRIIQTKSILNRIIVTTIETGVLTALVAIISLLTFIAFPNTLFHLAGMYVLGRSYASALLATLNGRQRKEGTMNVAFQSAVMLSQDGAKPCVIPHRIRFANKNKGGIQGLQTSDQGSLTTSVPATHVELCVHTITEDTATSLNSVHAVENGPTDLGRSSDN</sequence>
<protein>
    <submittedName>
        <fullName evidence="1">Uncharacterized protein</fullName>
    </submittedName>
</protein>
<dbReference type="Proteomes" id="UP000308600">
    <property type="component" value="Unassembled WGS sequence"/>
</dbReference>
<gene>
    <name evidence="1" type="ORF">BDN72DRAFT_849324</name>
</gene>
<proteinExistence type="predicted"/>
<reference evidence="1 2" key="1">
    <citation type="journal article" date="2019" name="Nat. Ecol. Evol.">
        <title>Megaphylogeny resolves global patterns of mushroom evolution.</title>
        <authorList>
            <person name="Varga T."/>
            <person name="Krizsan K."/>
            <person name="Foldi C."/>
            <person name="Dima B."/>
            <person name="Sanchez-Garcia M."/>
            <person name="Sanchez-Ramirez S."/>
            <person name="Szollosi G.J."/>
            <person name="Szarkandi J.G."/>
            <person name="Papp V."/>
            <person name="Albert L."/>
            <person name="Andreopoulos W."/>
            <person name="Angelini C."/>
            <person name="Antonin V."/>
            <person name="Barry K.W."/>
            <person name="Bougher N.L."/>
            <person name="Buchanan P."/>
            <person name="Buyck B."/>
            <person name="Bense V."/>
            <person name="Catcheside P."/>
            <person name="Chovatia M."/>
            <person name="Cooper J."/>
            <person name="Damon W."/>
            <person name="Desjardin D."/>
            <person name="Finy P."/>
            <person name="Geml J."/>
            <person name="Haridas S."/>
            <person name="Hughes K."/>
            <person name="Justo A."/>
            <person name="Karasinski D."/>
            <person name="Kautmanova I."/>
            <person name="Kiss B."/>
            <person name="Kocsube S."/>
            <person name="Kotiranta H."/>
            <person name="LaButti K.M."/>
            <person name="Lechner B.E."/>
            <person name="Liimatainen K."/>
            <person name="Lipzen A."/>
            <person name="Lukacs Z."/>
            <person name="Mihaltcheva S."/>
            <person name="Morgado L.N."/>
            <person name="Niskanen T."/>
            <person name="Noordeloos M.E."/>
            <person name="Ohm R.A."/>
            <person name="Ortiz-Santana B."/>
            <person name="Ovrebo C."/>
            <person name="Racz N."/>
            <person name="Riley R."/>
            <person name="Savchenko A."/>
            <person name="Shiryaev A."/>
            <person name="Soop K."/>
            <person name="Spirin V."/>
            <person name="Szebenyi C."/>
            <person name="Tomsovsky M."/>
            <person name="Tulloss R.E."/>
            <person name="Uehling J."/>
            <person name="Grigoriev I.V."/>
            <person name="Vagvolgyi C."/>
            <person name="Papp T."/>
            <person name="Martin F.M."/>
            <person name="Miettinen O."/>
            <person name="Hibbett D.S."/>
            <person name="Nagy L.G."/>
        </authorList>
    </citation>
    <scope>NUCLEOTIDE SEQUENCE [LARGE SCALE GENOMIC DNA]</scope>
    <source>
        <strain evidence="1 2">NL-1719</strain>
    </source>
</reference>
<dbReference type="EMBL" id="ML208624">
    <property type="protein sequence ID" value="TFK61850.1"/>
    <property type="molecule type" value="Genomic_DNA"/>
</dbReference>
<evidence type="ECO:0000313" key="1">
    <source>
        <dbReference type="EMBL" id="TFK61850.1"/>
    </source>
</evidence>
<name>A0ACD3A8V7_9AGAR</name>
<organism evidence="1 2">
    <name type="scientific">Pluteus cervinus</name>
    <dbReference type="NCBI Taxonomy" id="181527"/>
    <lineage>
        <taxon>Eukaryota</taxon>
        <taxon>Fungi</taxon>
        <taxon>Dikarya</taxon>
        <taxon>Basidiomycota</taxon>
        <taxon>Agaricomycotina</taxon>
        <taxon>Agaricomycetes</taxon>
        <taxon>Agaricomycetidae</taxon>
        <taxon>Agaricales</taxon>
        <taxon>Pluteineae</taxon>
        <taxon>Pluteaceae</taxon>
        <taxon>Pluteus</taxon>
    </lineage>
</organism>
<evidence type="ECO:0000313" key="2">
    <source>
        <dbReference type="Proteomes" id="UP000308600"/>
    </source>
</evidence>
<accession>A0ACD3A8V7</accession>